<proteinExistence type="predicted"/>
<dbReference type="Proteomes" id="UP000176965">
    <property type="component" value="Unassembled WGS sequence"/>
</dbReference>
<evidence type="ECO:0000313" key="2">
    <source>
        <dbReference type="Proteomes" id="UP000176965"/>
    </source>
</evidence>
<organism evidence="1 2">
    <name type="scientific">Candidatus Taylorbacteria bacterium RIFOXYD2_FULL_36_9</name>
    <dbReference type="NCBI Taxonomy" id="1802338"/>
    <lineage>
        <taxon>Bacteria</taxon>
        <taxon>Candidatus Tayloriibacteriota</taxon>
    </lineage>
</organism>
<name>A0A1G2PDC3_9BACT</name>
<gene>
    <name evidence="1" type="ORF">A2541_02745</name>
</gene>
<sequence length="179" mass="19704">MSNPMEMLGEVVKRESEKILGLVDATIVTLALTKPFVVKDFFVVDTSETAKVKISYLGDSFQTEFLSQVLGVRQAFSLSAWKKLTRSSPDKPMIAELGENHETDIGVVFDLMSRQPNGEKGVLLTNCYANIFYCKDTAGVLRTVYARWAGDGWCVYSDSVGDPNVWGGGTQVFSRNSVA</sequence>
<accession>A0A1G2PDC3</accession>
<dbReference type="STRING" id="1802338.A2541_02745"/>
<evidence type="ECO:0000313" key="1">
    <source>
        <dbReference type="EMBL" id="OHA46325.1"/>
    </source>
</evidence>
<dbReference type="AlphaFoldDB" id="A0A1G2PDC3"/>
<protein>
    <submittedName>
        <fullName evidence="1">Uncharacterized protein</fullName>
    </submittedName>
</protein>
<reference evidence="1 2" key="1">
    <citation type="journal article" date="2016" name="Nat. Commun.">
        <title>Thousands of microbial genomes shed light on interconnected biogeochemical processes in an aquifer system.</title>
        <authorList>
            <person name="Anantharaman K."/>
            <person name="Brown C.T."/>
            <person name="Hug L.A."/>
            <person name="Sharon I."/>
            <person name="Castelle C.J."/>
            <person name="Probst A.J."/>
            <person name="Thomas B.C."/>
            <person name="Singh A."/>
            <person name="Wilkins M.J."/>
            <person name="Karaoz U."/>
            <person name="Brodie E.L."/>
            <person name="Williams K.H."/>
            <person name="Hubbard S.S."/>
            <person name="Banfield J.F."/>
        </authorList>
    </citation>
    <scope>NUCLEOTIDE SEQUENCE [LARGE SCALE GENOMIC DNA]</scope>
</reference>
<dbReference type="EMBL" id="MHSQ01000031">
    <property type="protein sequence ID" value="OHA46325.1"/>
    <property type="molecule type" value="Genomic_DNA"/>
</dbReference>
<comment type="caution">
    <text evidence="1">The sequence shown here is derived from an EMBL/GenBank/DDBJ whole genome shotgun (WGS) entry which is preliminary data.</text>
</comment>